<gene>
    <name evidence="3" type="ORF">Tci_015229</name>
</gene>
<evidence type="ECO:0000259" key="2">
    <source>
        <dbReference type="Pfam" id="PF05970"/>
    </source>
</evidence>
<proteinExistence type="inferred from homology"/>
<dbReference type="GO" id="GO:0006281">
    <property type="term" value="P:DNA repair"/>
    <property type="evidence" value="ECO:0007669"/>
    <property type="project" value="UniProtKB-KW"/>
</dbReference>
<keyword evidence="1" id="KW-0233">DNA recombination</keyword>
<dbReference type="AlphaFoldDB" id="A0A6L2K1K5"/>
<keyword evidence="1" id="KW-0347">Helicase</keyword>
<dbReference type="GO" id="GO:0006310">
    <property type="term" value="P:DNA recombination"/>
    <property type="evidence" value="ECO:0007669"/>
    <property type="project" value="UniProtKB-KW"/>
</dbReference>
<name>A0A6L2K1K5_TANCI</name>
<dbReference type="EC" id="5.6.2.3" evidence="1"/>
<dbReference type="GO" id="GO:0043139">
    <property type="term" value="F:5'-3' DNA helicase activity"/>
    <property type="evidence" value="ECO:0007669"/>
    <property type="project" value="UniProtKB-EC"/>
</dbReference>
<comment type="caution">
    <text evidence="3">The sequence shown here is derived from an EMBL/GenBank/DDBJ whole genome shotgun (WGS) entry which is preliminary data.</text>
</comment>
<keyword evidence="1" id="KW-0547">Nucleotide-binding</keyword>
<dbReference type="Pfam" id="PF05970">
    <property type="entry name" value="PIF1"/>
    <property type="match status" value="1"/>
</dbReference>
<keyword evidence="1" id="KW-0234">DNA repair</keyword>
<protein>
    <recommendedName>
        <fullName evidence="1">ATP-dependent DNA helicase</fullName>
        <ecNumber evidence="1">5.6.2.3</ecNumber>
    </recommendedName>
</protein>
<dbReference type="InterPro" id="IPR010285">
    <property type="entry name" value="DNA_helicase_pif1-like_DEAD"/>
</dbReference>
<keyword evidence="1" id="KW-0227">DNA damage</keyword>
<comment type="cofactor">
    <cofactor evidence="1">
        <name>Mg(2+)</name>
        <dbReference type="ChEBI" id="CHEBI:18420"/>
    </cofactor>
</comment>
<comment type="catalytic activity">
    <reaction evidence="1">
        <text>ATP + H2O = ADP + phosphate + H(+)</text>
        <dbReference type="Rhea" id="RHEA:13065"/>
        <dbReference type="ChEBI" id="CHEBI:15377"/>
        <dbReference type="ChEBI" id="CHEBI:15378"/>
        <dbReference type="ChEBI" id="CHEBI:30616"/>
        <dbReference type="ChEBI" id="CHEBI:43474"/>
        <dbReference type="ChEBI" id="CHEBI:456216"/>
        <dbReference type="EC" id="5.6.2.3"/>
    </reaction>
</comment>
<dbReference type="GO" id="GO:0005524">
    <property type="term" value="F:ATP binding"/>
    <property type="evidence" value="ECO:0007669"/>
    <property type="project" value="UniProtKB-KW"/>
</dbReference>
<feature type="domain" description="DNA helicase Pif1-like DEAD-box helicase" evidence="2">
    <location>
        <begin position="224"/>
        <end position="280"/>
    </location>
</feature>
<dbReference type="GO" id="GO:0000723">
    <property type="term" value="P:telomere maintenance"/>
    <property type="evidence" value="ECO:0007669"/>
    <property type="project" value="InterPro"/>
</dbReference>
<dbReference type="GO" id="GO:0016787">
    <property type="term" value="F:hydrolase activity"/>
    <property type="evidence" value="ECO:0007669"/>
    <property type="project" value="UniProtKB-KW"/>
</dbReference>
<dbReference type="PANTHER" id="PTHR10492:SF90">
    <property type="entry name" value="ATP-DEPENDENT DNA HELICASE"/>
    <property type="match status" value="1"/>
</dbReference>
<sequence length="296" mass="34583">MVLQDPLLFLYGEDGFHDKIPYYSNRDAYSAVEEQRLKWTRNDQDILRIDDIILTELPSSTNDPDGCNAVTDYMLHGPCGKNRRYASCTTEGKCSKHYPKQYYTETVLDEDGYPIYRRRDNKTSFKKGKFTFDNWHAVPHNRYLLLKYQAHINVEWGNRSKAIKCLFKYLNKGPDKATVVMQENIQKGDHVTSEKVVATSKICHTPTHIANNMDSRLIREALNLELLENITFGIKQNTYLAELVQEVQLIIWDKAPMTQKYAFEELDKTLRDILGFRNQKKRANLRRHDSVVGRRL</sequence>
<accession>A0A6L2K1K5</accession>
<dbReference type="PANTHER" id="PTHR10492">
    <property type="match status" value="1"/>
</dbReference>
<reference evidence="3" key="1">
    <citation type="journal article" date="2019" name="Sci. Rep.">
        <title>Draft genome of Tanacetum cinerariifolium, the natural source of mosquito coil.</title>
        <authorList>
            <person name="Yamashiro T."/>
            <person name="Shiraishi A."/>
            <person name="Satake H."/>
            <person name="Nakayama K."/>
        </authorList>
    </citation>
    <scope>NUCLEOTIDE SEQUENCE</scope>
</reference>
<organism evidence="3">
    <name type="scientific">Tanacetum cinerariifolium</name>
    <name type="common">Dalmatian daisy</name>
    <name type="synonym">Chrysanthemum cinerariifolium</name>
    <dbReference type="NCBI Taxonomy" id="118510"/>
    <lineage>
        <taxon>Eukaryota</taxon>
        <taxon>Viridiplantae</taxon>
        <taxon>Streptophyta</taxon>
        <taxon>Embryophyta</taxon>
        <taxon>Tracheophyta</taxon>
        <taxon>Spermatophyta</taxon>
        <taxon>Magnoliopsida</taxon>
        <taxon>eudicotyledons</taxon>
        <taxon>Gunneridae</taxon>
        <taxon>Pentapetalae</taxon>
        <taxon>asterids</taxon>
        <taxon>campanulids</taxon>
        <taxon>Asterales</taxon>
        <taxon>Asteraceae</taxon>
        <taxon>Asteroideae</taxon>
        <taxon>Anthemideae</taxon>
        <taxon>Anthemidinae</taxon>
        <taxon>Tanacetum</taxon>
    </lineage>
</organism>
<keyword evidence="1" id="KW-0067">ATP-binding</keyword>
<comment type="similarity">
    <text evidence="1">Belongs to the helicase family.</text>
</comment>
<evidence type="ECO:0000313" key="3">
    <source>
        <dbReference type="EMBL" id="GEU43251.1"/>
    </source>
</evidence>
<keyword evidence="1" id="KW-0378">Hydrolase</keyword>
<evidence type="ECO:0000256" key="1">
    <source>
        <dbReference type="RuleBase" id="RU363044"/>
    </source>
</evidence>
<dbReference type="EMBL" id="BKCJ010001683">
    <property type="protein sequence ID" value="GEU43251.1"/>
    <property type="molecule type" value="Genomic_DNA"/>
</dbReference>